<protein>
    <recommendedName>
        <fullName evidence="2">SecDF P1 head subdomain domain-containing protein</fullName>
    </recommendedName>
</protein>
<dbReference type="EMBL" id="BAAAQM010000032">
    <property type="protein sequence ID" value="GAA1983924.1"/>
    <property type="molecule type" value="Genomic_DNA"/>
</dbReference>
<dbReference type="Proteomes" id="UP001499854">
    <property type="component" value="Unassembled WGS sequence"/>
</dbReference>
<proteinExistence type="predicted"/>
<reference evidence="4" key="1">
    <citation type="journal article" date="2019" name="Int. J. Syst. Evol. Microbiol.">
        <title>The Global Catalogue of Microorganisms (GCM) 10K type strain sequencing project: providing services to taxonomists for standard genome sequencing and annotation.</title>
        <authorList>
            <consortium name="The Broad Institute Genomics Platform"/>
            <consortium name="The Broad Institute Genome Sequencing Center for Infectious Disease"/>
            <person name="Wu L."/>
            <person name="Ma J."/>
        </authorList>
    </citation>
    <scope>NUCLEOTIDE SEQUENCE [LARGE SCALE GENOMIC DNA]</scope>
    <source>
        <strain evidence="4">JCM 16013</strain>
    </source>
</reference>
<dbReference type="Pfam" id="PF22599">
    <property type="entry name" value="SecDF_P1_head"/>
    <property type="match status" value="1"/>
</dbReference>
<sequence length="133" mass="13443">MTDVSAQDCSPSATAPSADTQELDACSEDGKTKYHLGPSALSGSHVKSAKADQANGRWQVDVEFDSLGAKTFGDLTTSLAGTGKLIAITVGGTVISAPSVQVPITDGELRISGQFDRTGADELAAALTAGAES</sequence>
<evidence type="ECO:0000313" key="3">
    <source>
        <dbReference type="EMBL" id="GAA1983924.1"/>
    </source>
</evidence>
<dbReference type="RefSeq" id="WP_344659743.1">
    <property type="nucleotide sequence ID" value="NZ_BAAAQM010000032.1"/>
</dbReference>
<comment type="caution">
    <text evidence="3">The sequence shown here is derived from an EMBL/GenBank/DDBJ whole genome shotgun (WGS) entry which is preliminary data.</text>
</comment>
<gene>
    <name evidence="3" type="ORF">GCM10009838_52160</name>
</gene>
<accession>A0ABP5DRK9</accession>
<name>A0ABP5DRK9_9ACTN</name>
<keyword evidence="4" id="KW-1185">Reference proteome</keyword>
<feature type="domain" description="SecDF P1 head subdomain" evidence="2">
    <location>
        <begin position="29"/>
        <end position="131"/>
    </location>
</feature>
<dbReference type="InterPro" id="IPR054384">
    <property type="entry name" value="SecDF_P1_head"/>
</dbReference>
<evidence type="ECO:0000259" key="2">
    <source>
        <dbReference type="Pfam" id="PF22599"/>
    </source>
</evidence>
<evidence type="ECO:0000256" key="1">
    <source>
        <dbReference type="SAM" id="MobiDB-lite"/>
    </source>
</evidence>
<evidence type="ECO:0000313" key="4">
    <source>
        <dbReference type="Proteomes" id="UP001499854"/>
    </source>
</evidence>
<dbReference type="Gene3D" id="3.30.1360.200">
    <property type="match status" value="1"/>
</dbReference>
<feature type="compositionally biased region" description="Polar residues" evidence="1">
    <location>
        <begin position="1"/>
        <end position="20"/>
    </location>
</feature>
<organism evidence="3 4">
    <name type="scientific">Catenulispora subtropica</name>
    <dbReference type="NCBI Taxonomy" id="450798"/>
    <lineage>
        <taxon>Bacteria</taxon>
        <taxon>Bacillati</taxon>
        <taxon>Actinomycetota</taxon>
        <taxon>Actinomycetes</taxon>
        <taxon>Catenulisporales</taxon>
        <taxon>Catenulisporaceae</taxon>
        <taxon>Catenulispora</taxon>
    </lineage>
</organism>
<feature type="region of interest" description="Disordered" evidence="1">
    <location>
        <begin position="1"/>
        <end position="31"/>
    </location>
</feature>